<accession>A0AAP0PDN7</accession>
<evidence type="ECO:0000256" key="1">
    <source>
        <dbReference type="SAM" id="MobiDB-lite"/>
    </source>
</evidence>
<feature type="compositionally biased region" description="Low complexity" evidence="1">
    <location>
        <begin position="116"/>
        <end position="136"/>
    </location>
</feature>
<evidence type="ECO:0000313" key="3">
    <source>
        <dbReference type="Proteomes" id="UP001419268"/>
    </source>
</evidence>
<protein>
    <submittedName>
        <fullName evidence="2">Uncharacterized protein</fullName>
    </submittedName>
</protein>
<comment type="caution">
    <text evidence="2">The sequence shown here is derived from an EMBL/GenBank/DDBJ whole genome shotgun (WGS) entry which is preliminary data.</text>
</comment>
<feature type="region of interest" description="Disordered" evidence="1">
    <location>
        <begin position="98"/>
        <end position="149"/>
    </location>
</feature>
<organism evidence="2 3">
    <name type="scientific">Stephania cephalantha</name>
    <dbReference type="NCBI Taxonomy" id="152367"/>
    <lineage>
        <taxon>Eukaryota</taxon>
        <taxon>Viridiplantae</taxon>
        <taxon>Streptophyta</taxon>
        <taxon>Embryophyta</taxon>
        <taxon>Tracheophyta</taxon>
        <taxon>Spermatophyta</taxon>
        <taxon>Magnoliopsida</taxon>
        <taxon>Ranunculales</taxon>
        <taxon>Menispermaceae</taxon>
        <taxon>Menispermoideae</taxon>
        <taxon>Cissampelideae</taxon>
        <taxon>Stephania</taxon>
    </lineage>
</organism>
<dbReference type="EMBL" id="JBBNAG010000004">
    <property type="protein sequence ID" value="KAK9140332.1"/>
    <property type="molecule type" value="Genomic_DNA"/>
</dbReference>
<dbReference type="AlphaFoldDB" id="A0AAP0PDN7"/>
<name>A0AAP0PDN7_9MAGN</name>
<sequence length="149" mass="15962">MREHPCESVSSLARRCTGVAAFAADPNTSRGKGILSDYIRLPAVEDQLGPQWLEKMATVYGVQNDCERGERTWENFLLCEGNGLHIQSIMLIKGQVKVTSGGGSGGDDDNSRQQRRSTTAAATAMAVAARTPAQMAGRRCSSSSVADEK</sequence>
<reference evidence="2 3" key="1">
    <citation type="submission" date="2024-01" db="EMBL/GenBank/DDBJ databases">
        <title>Genome assemblies of Stephania.</title>
        <authorList>
            <person name="Yang L."/>
        </authorList>
    </citation>
    <scope>NUCLEOTIDE SEQUENCE [LARGE SCALE GENOMIC DNA]</scope>
    <source>
        <strain evidence="2">JXDWG</strain>
        <tissue evidence="2">Leaf</tissue>
    </source>
</reference>
<dbReference type="Proteomes" id="UP001419268">
    <property type="component" value="Unassembled WGS sequence"/>
</dbReference>
<evidence type="ECO:0000313" key="2">
    <source>
        <dbReference type="EMBL" id="KAK9140332.1"/>
    </source>
</evidence>
<proteinExistence type="predicted"/>
<feature type="compositionally biased region" description="Polar residues" evidence="1">
    <location>
        <begin position="140"/>
        <end position="149"/>
    </location>
</feature>
<keyword evidence="3" id="KW-1185">Reference proteome</keyword>
<gene>
    <name evidence="2" type="ORF">Scep_010013</name>
</gene>